<dbReference type="KEGG" id="hbh:E4T21_16420"/>
<protein>
    <submittedName>
        <fullName evidence="2">Uncharacterized protein</fullName>
    </submittedName>
</protein>
<dbReference type="EMBL" id="CP038437">
    <property type="protein sequence ID" value="QEM82957.1"/>
    <property type="molecule type" value="Genomic_DNA"/>
</dbReference>
<gene>
    <name evidence="2" type="ORF">E4T21_16420</name>
</gene>
<sequence>MSVVVIGVLVIFVFFIALGALLLLLWRGLPGPKTIAISAILLFGLMVWHEIDTVTPTALANFTYGLLIGSGFTLIWKGGFLTIGKVASWEPSHSSKDRLQTILILGGILAMVVGILLLIVSTGWVTTLIFGFNVVATWPPSPWGLPPSTGLAGLALGAGLLWVIWAFLPWKRPA</sequence>
<evidence type="ECO:0000256" key="1">
    <source>
        <dbReference type="SAM" id="Phobius"/>
    </source>
</evidence>
<dbReference type="AlphaFoldDB" id="A0A5C1NKN7"/>
<keyword evidence="1" id="KW-0472">Membrane</keyword>
<feature type="transmembrane region" description="Helical" evidence="1">
    <location>
        <begin position="103"/>
        <end position="130"/>
    </location>
</feature>
<dbReference type="Proteomes" id="UP000324285">
    <property type="component" value="Chromosome"/>
</dbReference>
<organism evidence="2 3">
    <name type="scientific">Halomonas binhaiensis</name>
    <dbReference type="NCBI Taxonomy" id="2562282"/>
    <lineage>
        <taxon>Bacteria</taxon>
        <taxon>Pseudomonadati</taxon>
        <taxon>Pseudomonadota</taxon>
        <taxon>Gammaproteobacteria</taxon>
        <taxon>Oceanospirillales</taxon>
        <taxon>Halomonadaceae</taxon>
        <taxon>Halomonas</taxon>
    </lineage>
</organism>
<keyword evidence="1" id="KW-0812">Transmembrane</keyword>
<evidence type="ECO:0000313" key="3">
    <source>
        <dbReference type="Proteomes" id="UP000324285"/>
    </source>
</evidence>
<feature type="transmembrane region" description="Helical" evidence="1">
    <location>
        <begin position="63"/>
        <end position="83"/>
    </location>
</feature>
<accession>A0A5C1NKN7</accession>
<feature type="transmembrane region" description="Helical" evidence="1">
    <location>
        <begin position="6"/>
        <end position="26"/>
    </location>
</feature>
<keyword evidence="1" id="KW-1133">Transmembrane helix</keyword>
<reference evidence="2" key="1">
    <citation type="submission" date="2021-02" db="EMBL/GenBank/DDBJ databases">
        <title>Strain Y2R2, a novel species of the genus Halomonas.</title>
        <authorList>
            <person name="Huang H."/>
        </authorList>
    </citation>
    <scope>NUCLEOTIDE SEQUENCE</scope>
    <source>
        <strain evidence="2">Y2R2</strain>
    </source>
</reference>
<proteinExistence type="predicted"/>
<keyword evidence="3" id="KW-1185">Reference proteome</keyword>
<feature type="transmembrane region" description="Helical" evidence="1">
    <location>
        <begin position="33"/>
        <end position="51"/>
    </location>
</feature>
<feature type="transmembrane region" description="Helical" evidence="1">
    <location>
        <begin position="150"/>
        <end position="168"/>
    </location>
</feature>
<name>A0A5C1NKN7_9GAMM</name>
<dbReference type="RefSeq" id="WP_149286079.1">
    <property type="nucleotide sequence ID" value="NZ_CP038437.2"/>
</dbReference>
<evidence type="ECO:0000313" key="2">
    <source>
        <dbReference type="EMBL" id="QEM82957.1"/>
    </source>
</evidence>